<dbReference type="Pfam" id="PF06821">
    <property type="entry name" value="Ser_hydrolase"/>
    <property type="match status" value="1"/>
</dbReference>
<dbReference type="InterPro" id="IPR010662">
    <property type="entry name" value="RBBP9/YdeN"/>
</dbReference>
<evidence type="ECO:0008006" key="3">
    <source>
        <dbReference type="Google" id="ProtNLM"/>
    </source>
</evidence>
<dbReference type="RefSeq" id="WP_149305684.1">
    <property type="nucleotide sequence ID" value="NZ_SRSD01000001.1"/>
</dbReference>
<dbReference type="OrthoDB" id="9804993at2"/>
<evidence type="ECO:0000313" key="1">
    <source>
        <dbReference type="EMBL" id="KAA0895100.1"/>
    </source>
</evidence>
<name>A0A5A9XQL6_9BACT</name>
<protein>
    <recommendedName>
        <fullName evidence="3">Alpha/beta hydrolase family protein</fullName>
    </recommendedName>
</protein>
<dbReference type="SUPFAM" id="SSF53474">
    <property type="entry name" value="alpha/beta-Hydrolases"/>
    <property type="match status" value="1"/>
</dbReference>
<organism evidence="1 2">
    <name type="scientific">Oryzomonas rubra</name>
    <dbReference type="NCBI Taxonomy" id="2509454"/>
    <lineage>
        <taxon>Bacteria</taxon>
        <taxon>Pseudomonadati</taxon>
        <taxon>Thermodesulfobacteriota</taxon>
        <taxon>Desulfuromonadia</taxon>
        <taxon>Geobacterales</taxon>
        <taxon>Geobacteraceae</taxon>
        <taxon>Oryzomonas</taxon>
    </lineage>
</organism>
<dbReference type="EMBL" id="SRSD01000001">
    <property type="protein sequence ID" value="KAA0895100.1"/>
    <property type="molecule type" value="Genomic_DNA"/>
</dbReference>
<dbReference type="Proteomes" id="UP000324298">
    <property type="component" value="Unassembled WGS sequence"/>
</dbReference>
<sequence>MLTQQKSRGFLIVHGWHGSGQNHWQTWLANRLAAAGEYVRYPVLPDFDAPRLNEWLATLHTELSLLADKEERVVVCHSLGVLLWLHHAVAPASVSVDRLLLVAPPGPALCVPEVASFFPPPLDGAALKRSAAEIRLVCTDNDPCCPERAALFYGRPLDIETDIIAPGAQHINEAAGYGPWPGVEQWCLTNTFRM</sequence>
<accession>A0A5A9XQL6</accession>
<dbReference type="AlphaFoldDB" id="A0A5A9XQL6"/>
<dbReference type="GO" id="GO:0016787">
    <property type="term" value="F:hydrolase activity"/>
    <property type="evidence" value="ECO:0007669"/>
    <property type="project" value="InterPro"/>
</dbReference>
<reference evidence="1 2" key="1">
    <citation type="submission" date="2019-04" db="EMBL/GenBank/DDBJ databases">
        <title>Geobacter ruber sp. nov., ferric-reducing bacteria isolated from paddy soil.</title>
        <authorList>
            <person name="Xu Z."/>
            <person name="Masuda Y."/>
            <person name="Itoh H."/>
            <person name="Senoo K."/>
        </authorList>
    </citation>
    <scope>NUCLEOTIDE SEQUENCE [LARGE SCALE GENOMIC DNA]</scope>
    <source>
        <strain evidence="1 2">Red88</strain>
    </source>
</reference>
<proteinExistence type="predicted"/>
<evidence type="ECO:0000313" key="2">
    <source>
        <dbReference type="Proteomes" id="UP000324298"/>
    </source>
</evidence>
<keyword evidence="2" id="KW-1185">Reference proteome</keyword>
<comment type="caution">
    <text evidence="1">The sequence shown here is derived from an EMBL/GenBank/DDBJ whole genome shotgun (WGS) entry which is preliminary data.</text>
</comment>
<dbReference type="InterPro" id="IPR029058">
    <property type="entry name" value="AB_hydrolase_fold"/>
</dbReference>
<gene>
    <name evidence="1" type="ORF">ET418_00855</name>
</gene>
<dbReference type="Gene3D" id="3.40.50.1820">
    <property type="entry name" value="alpha/beta hydrolase"/>
    <property type="match status" value="1"/>
</dbReference>